<dbReference type="GO" id="GO:0005768">
    <property type="term" value="C:endosome"/>
    <property type="evidence" value="ECO:0007669"/>
    <property type="project" value="TreeGrafter"/>
</dbReference>
<evidence type="ECO:0000313" key="7">
    <source>
        <dbReference type="Proteomes" id="UP000467700"/>
    </source>
</evidence>
<keyword evidence="7" id="KW-1185">Reference proteome</keyword>
<feature type="compositionally biased region" description="Polar residues" evidence="5">
    <location>
        <begin position="797"/>
        <end position="861"/>
    </location>
</feature>
<evidence type="ECO:0000256" key="3">
    <source>
        <dbReference type="ARBA" id="ARBA00023054"/>
    </source>
</evidence>
<feature type="region of interest" description="Disordered" evidence="5">
    <location>
        <begin position="797"/>
        <end position="867"/>
    </location>
</feature>
<feature type="compositionally biased region" description="Polar residues" evidence="5">
    <location>
        <begin position="122"/>
        <end position="153"/>
    </location>
</feature>
<feature type="compositionally biased region" description="Polar residues" evidence="5">
    <location>
        <begin position="443"/>
        <end position="457"/>
    </location>
</feature>
<dbReference type="OrthoDB" id="72772at2759"/>
<dbReference type="GO" id="GO:0032991">
    <property type="term" value="C:protein-containing complex"/>
    <property type="evidence" value="ECO:0007669"/>
    <property type="project" value="UniProtKB-ARBA"/>
</dbReference>
<feature type="coiled-coil region" evidence="4">
    <location>
        <begin position="575"/>
        <end position="602"/>
    </location>
</feature>
<comment type="caution">
    <text evidence="6">The sequence shown here is derived from an EMBL/GenBank/DDBJ whole genome shotgun (WGS) entry which is preliminary data.</text>
</comment>
<dbReference type="PANTHER" id="PTHR15157:SF5">
    <property type="entry name" value="UV RADIATION RESISTANCE-ASSOCIATED GENE PROTEIN"/>
    <property type="match status" value="1"/>
</dbReference>
<dbReference type="EMBL" id="CACVBS010000028">
    <property type="protein sequence ID" value="CAA7260021.1"/>
    <property type="molecule type" value="Genomic_DNA"/>
</dbReference>
<evidence type="ECO:0000256" key="2">
    <source>
        <dbReference type="ARBA" id="ARBA00013807"/>
    </source>
</evidence>
<feature type="region of interest" description="Disordered" evidence="5">
    <location>
        <begin position="101"/>
        <end position="184"/>
    </location>
</feature>
<dbReference type="GO" id="GO:0035493">
    <property type="term" value="P:SNARE complex assembly"/>
    <property type="evidence" value="ECO:0007669"/>
    <property type="project" value="TreeGrafter"/>
</dbReference>
<dbReference type="GO" id="GO:0000149">
    <property type="term" value="F:SNARE binding"/>
    <property type="evidence" value="ECO:0007669"/>
    <property type="project" value="TreeGrafter"/>
</dbReference>
<feature type="compositionally biased region" description="Polar residues" evidence="5">
    <location>
        <begin position="259"/>
        <end position="276"/>
    </location>
</feature>
<proteinExistence type="inferred from homology"/>
<comment type="similarity">
    <text evidence="1">Belongs to the ATG14 family.</text>
</comment>
<feature type="compositionally biased region" description="Basic and acidic residues" evidence="5">
    <location>
        <begin position="463"/>
        <end position="477"/>
    </location>
</feature>
<feature type="region of interest" description="Disordered" evidence="5">
    <location>
        <begin position="207"/>
        <end position="322"/>
    </location>
</feature>
<dbReference type="Proteomes" id="UP000467700">
    <property type="component" value="Unassembled WGS sequence"/>
</dbReference>
<dbReference type="PANTHER" id="PTHR15157">
    <property type="entry name" value="UV RADIATION RESISTANCE-ASSOCIATED GENE PROTEIN"/>
    <property type="match status" value="1"/>
</dbReference>
<evidence type="ECO:0000313" key="6">
    <source>
        <dbReference type="EMBL" id="CAA7260021.1"/>
    </source>
</evidence>
<name>A0A8S0VX19_CYCAE</name>
<keyword evidence="3 4" id="KW-0175">Coiled coil</keyword>
<feature type="compositionally biased region" description="Polar residues" evidence="5">
    <location>
        <begin position="166"/>
        <end position="184"/>
    </location>
</feature>
<dbReference type="AlphaFoldDB" id="A0A8S0VX19"/>
<feature type="region of interest" description="Disordered" evidence="5">
    <location>
        <begin position="443"/>
        <end position="500"/>
    </location>
</feature>
<dbReference type="InterPro" id="IPR018791">
    <property type="entry name" value="UV_resistance/autophagy_Atg14"/>
</dbReference>
<accession>A0A8S0VX19</accession>
<dbReference type="GO" id="GO:0000323">
    <property type="term" value="C:lytic vacuole"/>
    <property type="evidence" value="ECO:0007669"/>
    <property type="project" value="TreeGrafter"/>
</dbReference>
<evidence type="ECO:0000256" key="5">
    <source>
        <dbReference type="SAM" id="MobiDB-lite"/>
    </source>
</evidence>
<reference evidence="6 7" key="1">
    <citation type="submission" date="2020-01" db="EMBL/GenBank/DDBJ databases">
        <authorList>
            <person name="Gupta K D."/>
        </authorList>
    </citation>
    <scope>NUCLEOTIDE SEQUENCE [LARGE SCALE GENOMIC DNA]</scope>
</reference>
<organism evidence="6 7">
    <name type="scientific">Cyclocybe aegerita</name>
    <name type="common">Black poplar mushroom</name>
    <name type="synonym">Agrocybe aegerita</name>
    <dbReference type="NCBI Taxonomy" id="1973307"/>
    <lineage>
        <taxon>Eukaryota</taxon>
        <taxon>Fungi</taxon>
        <taxon>Dikarya</taxon>
        <taxon>Basidiomycota</taxon>
        <taxon>Agaricomycotina</taxon>
        <taxon>Agaricomycetes</taxon>
        <taxon>Agaricomycetidae</taxon>
        <taxon>Agaricales</taxon>
        <taxon>Agaricineae</taxon>
        <taxon>Bolbitiaceae</taxon>
        <taxon>Cyclocybe</taxon>
    </lineage>
</organism>
<gene>
    <name evidence="6" type="ORF">AAE3_LOCUS2320</name>
</gene>
<dbReference type="Pfam" id="PF10186">
    <property type="entry name" value="ATG14"/>
    <property type="match status" value="1"/>
</dbReference>
<evidence type="ECO:0000256" key="1">
    <source>
        <dbReference type="ARBA" id="ARBA00009574"/>
    </source>
</evidence>
<protein>
    <recommendedName>
        <fullName evidence="2">Autophagy-related protein 14</fullName>
    </recommendedName>
</protein>
<evidence type="ECO:0000256" key="4">
    <source>
        <dbReference type="SAM" id="Coils"/>
    </source>
</evidence>
<sequence>MLPSATSAVQPAVEGDHLTPRRIRHVTGVQIRNLTPFPVRDAFTSALAQPAEPSHFSATGATDDLGAILSRKRTRRVSTNSTATRRSLKWDDVIVEQDKVASPETRGRASSGTKITFADVRNVSTSPSKPHSFTTSRSSHSMRSQRARTNSMTSSSSSHLAGSTVPLGSSSTLSTHPFSPGNSQSALERIIGSRLVETFIVVSIPEKPDVDSGSGANPPQLAAPLRSAPLLKSTSPASPPTRKTVNKALKESSLHLKSRSTPPGSAPASRTTFSPSETKKKGEMPGKTVIVNGNGFASSHGKGKSVSSLPIETGERTKPSSHLPVYFSPIHRPSTNPFFPLDPRSGRDIPSRCNVSGQIFKVEAWVRTSLPRRGDEEEKRSHSKEFISGDSAPDWKLLGEWEIDLNKLIALPDDLDMNPSQLPFNTIVITLTPPGRAFYLPSASKTVSRSSSPSAGYTSDPETEIRKVKQDRKRPDAPSDVIQRAEIAPLSRRRRHKGHSDTLDFRDTAKTLSWQELFRLVTLQSCILDNESSVDEVTRKIDGLLEKDEVFPLRREISEREARIQELRRSHVAVVDEVAERKRALDSRAQKLKERAELLSIARDSFVLHTDDGPTISHERNRLTTLREDIHSAQTSLLSTLATIFPIELYSPPDLLFTILDVPLPIPLSSNDPGPPLSLPDHKDVTEDAVATALGYVAQILQILAGYLEKNLVYPVTCIGSRSLIRDGISAMVGPRMFPLFSKGVDTYRFEYGVFLLNKDIEMLMADRDLRALDMRHTLPNLKNLLLTLTHDINAKPSLQPSRIPNSPISSVSGLTTPSRESSPVPDDSTTPKASHVQGSQPAFGSTTPNASGYNTPTAATDDTRKAPNLRSWSDVLGVIGTKSEPDVSDRDKVLIREFISCLIDSSSGLPAPSDDLNATSDQPLATSFALDTVERISEDLYVFKLPPSPSCKWVISVDCPTTVLYICRLVASTPNTHTVLTIAYHLLEHHIPFRTLLLQASSEPEQLNLPYADNANRFNKHQFTTADFNSAMLECRALLGRPQGRAAILRGGIVGRIAREFGSKESGLQGPSIEVTVHHSGYFVPSKHDGYFYWDDDLTGEEIACLCGTYCLYTGRGEQTTTVSWFPPPDVWDKQGYGWPGWTETNEEFFQQWIADIRKGNAKPLSRQNWWRKVHSIKNTRSMLKNNRERAKAYVELNIHAM</sequence>